<feature type="domain" description="Suppressor of fused-like" evidence="1">
    <location>
        <begin position="48"/>
        <end position="207"/>
    </location>
</feature>
<evidence type="ECO:0000313" key="2">
    <source>
        <dbReference type="EMBL" id="TXG91748.1"/>
    </source>
</evidence>
<evidence type="ECO:0000313" key="3">
    <source>
        <dbReference type="Proteomes" id="UP000471120"/>
    </source>
</evidence>
<dbReference type="InterPro" id="IPR020941">
    <property type="entry name" value="SUFU-like_domain"/>
</dbReference>
<dbReference type="Pfam" id="PF05076">
    <property type="entry name" value="SUFU"/>
    <property type="match status" value="1"/>
</dbReference>
<proteinExistence type="predicted"/>
<dbReference type="AlphaFoldDB" id="A0A6P2CL86"/>
<protein>
    <submittedName>
        <fullName evidence="2">Suppressor of fused domain protein</fullName>
    </submittedName>
</protein>
<name>A0A6P2CL86_9NOCA</name>
<organism evidence="2 3">
    <name type="scientific">Rhodococcus rhodnii</name>
    <dbReference type="NCBI Taxonomy" id="38312"/>
    <lineage>
        <taxon>Bacteria</taxon>
        <taxon>Bacillati</taxon>
        <taxon>Actinomycetota</taxon>
        <taxon>Actinomycetes</taxon>
        <taxon>Mycobacteriales</taxon>
        <taxon>Nocardiaceae</taxon>
        <taxon>Rhodococcus</taxon>
    </lineage>
</organism>
<dbReference type="Proteomes" id="UP000471120">
    <property type="component" value="Unassembled WGS sequence"/>
</dbReference>
<reference evidence="2 3" key="1">
    <citation type="submission" date="2018-07" db="EMBL/GenBank/DDBJ databases">
        <title>Genome sequence of Rhodococcus rhodnii ATCC 35071 from Rhodnius prolixus.</title>
        <authorList>
            <person name="Patel V."/>
            <person name="Vogel K.J."/>
        </authorList>
    </citation>
    <scope>NUCLEOTIDE SEQUENCE [LARGE SCALE GENOMIC DNA]</scope>
    <source>
        <strain evidence="2 3">ATCC 35071</strain>
    </source>
</reference>
<comment type="caution">
    <text evidence="2">The sequence shown here is derived from an EMBL/GenBank/DDBJ whole genome shotgun (WGS) entry which is preliminary data.</text>
</comment>
<sequence>MNATVLAGWLDERVSDSSDNVVSAVRAHLTAQIGGPEPSTASVTFLGVEPLEILRFGPDDEGIVRYATVGCSRRPMGDPVEMVADDLRGPRAEVVLAVRGGFGPQSKIETTLAILAAAPAVEGLVLVPDALIDLGQSLWVGSPFTAVLLGEGSGIDDLALAEPMDPVRFFSAVPITGTEAAWVRLRGAAALRDAWTEADIDVRDPARSAASL</sequence>
<dbReference type="RefSeq" id="WP_010837317.1">
    <property type="nucleotide sequence ID" value="NZ_QRCM01000001.1"/>
</dbReference>
<accession>A0A6P2CL86</accession>
<dbReference type="EMBL" id="QRCM01000001">
    <property type="protein sequence ID" value="TXG91748.1"/>
    <property type="molecule type" value="Genomic_DNA"/>
</dbReference>
<evidence type="ECO:0000259" key="1">
    <source>
        <dbReference type="Pfam" id="PF05076"/>
    </source>
</evidence>
<gene>
    <name evidence="2" type="ORF">DW322_18095</name>
</gene>